<reference evidence="1" key="1">
    <citation type="journal article" date="2014" name="Int. J. Syst. Evol. Microbiol.">
        <title>Complete genome sequence of Corynebacterium casei LMG S-19264T (=DSM 44701T), isolated from a smear-ripened cheese.</title>
        <authorList>
            <consortium name="US DOE Joint Genome Institute (JGI-PGF)"/>
            <person name="Walter F."/>
            <person name="Albersmeier A."/>
            <person name="Kalinowski J."/>
            <person name="Ruckert C."/>
        </authorList>
    </citation>
    <scope>NUCLEOTIDE SEQUENCE</scope>
    <source>
        <strain evidence="1">KCTC 22169</strain>
    </source>
</reference>
<dbReference type="RefSeq" id="WP_189608948.1">
    <property type="nucleotide sequence ID" value="NZ_BMXR01000005.1"/>
</dbReference>
<dbReference type="Pfam" id="PF22523">
    <property type="entry name" value="DUF6999"/>
    <property type="match status" value="1"/>
</dbReference>
<dbReference type="AlphaFoldDB" id="A0A918K9L2"/>
<reference evidence="1" key="2">
    <citation type="submission" date="2020-09" db="EMBL/GenBank/DDBJ databases">
        <authorList>
            <person name="Sun Q."/>
            <person name="Kim S."/>
        </authorList>
    </citation>
    <scope>NUCLEOTIDE SEQUENCE</scope>
    <source>
        <strain evidence="1">KCTC 22169</strain>
    </source>
</reference>
<organism evidence="1 2">
    <name type="scientific">Saccharospirillum salsuginis</name>
    <dbReference type="NCBI Taxonomy" id="418750"/>
    <lineage>
        <taxon>Bacteria</taxon>
        <taxon>Pseudomonadati</taxon>
        <taxon>Pseudomonadota</taxon>
        <taxon>Gammaproteobacteria</taxon>
        <taxon>Oceanospirillales</taxon>
        <taxon>Saccharospirillaceae</taxon>
        <taxon>Saccharospirillum</taxon>
    </lineage>
</organism>
<evidence type="ECO:0000313" key="2">
    <source>
        <dbReference type="Proteomes" id="UP000626148"/>
    </source>
</evidence>
<comment type="caution">
    <text evidence="1">The sequence shown here is derived from an EMBL/GenBank/DDBJ whole genome shotgun (WGS) entry which is preliminary data.</text>
</comment>
<name>A0A918K9L2_9GAMM</name>
<protein>
    <submittedName>
        <fullName evidence="1">Uncharacterized protein</fullName>
    </submittedName>
</protein>
<keyword evidence="2" id="KW-1185">Reference proteome</keyword>
<dbReference type="EMBL" id="BMXR01000005">
    <property type="protein sequence ID" value="GGX55836.1"/>
    <property type="molecule type" value="Genomic_DNA"/>
</dbReference>
<gene>
    <name evidence="1" type="ORF">GCM10007392_24480</name>
</gene>
<evidence type="ECO:0000313" key="1">
    <source>
        <dbReference type="EMBL" id="GGX55836.1"/>
    </source>
</evidence>
<dbReference type="InterPro" id="IPR054268">
    <property type="entry name" value="DUF6999"/>
</dbReference>
<accession>A0A918K9L2</accession>
<proteinExistence type="predicted"/>
<dbReference type="Proteomes" id="UP000626148">
    <property type="component" value="Unassembled WGS sequence"/>
</dbReference>
<sequence>MNWDLDFDRQRIDRADPNPWLALYLDRSLPIHDEAKRALLRGYNSRSRRYLLPILRPLARLGIILVKLIRMVLPRRWAWPKALHRTIYWGLKHFVRRDSNYLILRHFHIGTEILKFIADNTGVTIESTQPLRPKNLADLKDDAFLVHDLNIYNFILELNQTLQQQGREIEPPERLNFDAITDGEFDFDPGEQGRTNVIDLQTAIEAYVPMYSLLLTDHDFWRAANSLQLDETVALYVSQLVQDPLLIGVVNNRHPMVPFITLQSGFRLMLHGLDAEMLHAYLRQRKRQQEQQQQETES</sequence>